<dbReference type="EMBL" id="PDUG01000006">
    <property type="protein sequence ID" value="PIC15880.1"/>
    <property type="molecule type" value="Genomic_DNA"/>
</dbReference>
<sequence>MACHGPKGEPTCKRPRPETFRRGNHSAEEHVDQRMLRVLMDAPSGSFNGNRIRLPIRLPAHLCPRNISPSENDENSGILVNRSAGDENTQGRQSLAIIDEDSPSYVLDDHKNNLWPNLFAAIQTFRYVYFIQKLKWTLKARVHEDLMKDYENGLEYLLGQKKPVGPFKTKEQVTALEEYLSRRKAILIEAAKEYHDGNESCPGLEHELGHLFPVKTSHNMIEYLKVAFQQFNYDGPIHTSNVDYPEIQELTPQAREIMELSICNHKSVESREILINMVAKTQELTDNNMEALNELITEMNFMFDRNFECNIIREAKEARAVDAQRRQRIVAQNRAAERARVAQQAGVASCTCAYENVRKSLEAAKAAKAAKEAAAAQEAARLAEEAAKAAKLTEERENARTARAAAAKKKLDDEDSIYHNSFRGLHKINRTTRYGSQSSSPCPSPKV</sequence>
<feature type="compositionally biased region" description="Polar residues" evidence="1">
    <location>
        <begin position="431"/>
        <end position="441"/>
    </location>
</feature>
<keyword evidence="3" id="KW-1185">Reference proteome</keyword>
<evidence type="ECO:0000313" key="2">
    <source>
        <dbReference type="EMBL" id="PIC15880.1"/>
    </source>
</evidence>
<feature type="region of interest" description="Disordered" evidence="1">
    <location>
        <begin position="391"/>
        <end position="420"/>
    </location>
</feature>
<dbReference type="OrthoDB" id="10323525at2759"/>
<dbReference type="Proteomes" id="UP000230233">
    <property type="component" value="Chromosome X"/>
</dbReference>
<dbReference type="AlphaFoldDB" id="A0A2G5SLE8"/>
<protein>
    <submittedName>
        <fullName evidence="2">Uncharacterized protein</fullName>
    </submittedName>
</protein>
<name>A0A2G5SLE8_9PELO</name>
<evidence type="ECO:0000313" key="3">
    <source>
        <dbReference type="Proteomes" id="UP000230233"/>
    </source>
</evidence>
<feature type="region of interest" description="Disordered" evidence="1">
    <location>
        <begin position="1"/>
        <end position="28"/>
    </location>
</feature>
<reference evidence="3" key="1">
    <citation type="submission" date="2017-10" db="EMBL/GenBank/DDBJ databases">
        <title>Rapid genome shrinkage in a self-fertile nematode reveals novel sperm competition proteins.</title>
        <authorList>
            <person name="Yin D."/>
            <person name="Schwarz E.M."/>
            <person name="Thomas C.G."/>
            <person name="Felde R.L."/>
            <person name="Korf I.F."/>
            <person name="Cutter A.D."/>
            <person name="Schartner C.M."/>
            <person name="Ralston E.J."/>
            <person name="Meyer B.J."/>
            <person name="Haag E.S."/>
        </authorList>
    </citation>
    <scope>NUCLEOTIDE SEQUENCE [LARGE SCALE GENOMIC DNA]</scope>
    <source>
        <strain evidence="3">JU1422</strain>
    </source>
</reference>
<proteinExistence type="predicted"/>
<feature type="region of interest" description="Disordered" evidence="1">
    <location>
        <begin position="428"/>
        <end position="447"/>
    </location>
</feature>
<feature type="compositionally biased region" description="Basic and acidic residues" evidence="1">
    <location>
        <begin position="391"/>
        <end position="400"/>
    </location>
</feature>
<evidence type="ECO:0000256" key="1">
    <source>
        <dbReference type="SAM" id="MobiDB-lite"/>
    </source>
</evidence>
<gene>
    <name evidence="2" type="primary">Cni-T14B1.1</name>
    <name evidence="2" type="synonym">Cnig_chr_X.g22691</name>
    <name evidence="2" type="ORF">B9Z55_022691</name>
</gene>
<comment type="caution">
    <text evidence="2">The sequence shown here is derived from an EMBL/GenBank/DDBJ whole genome shotgun (WGS) entry which is preliminary data.</text>
</comment>
<accession>A0A2G5SLE8</accession>
<feature type="region of interest" description="Disordered" evidence="1">
    <location>
        <begin position="67"/>
        <end position="91"/>
    </location>
</feature>
<organism evidence="2 3">
    <name type="scientific">Caenorhabditis nigoni</name>
    <dbReference type="NCBI Taxonomy" id="1611254"/>
    <lineage>
        <taxon>Eukaryota</taxon>
        <taxon>Metazoa</taxon>
        <taxon>Ecdysozoa</taxon>
        <taxon>Nematoda</taxon>
        <taxon>Chromadorea</taxon>
        <taxon>Rhabditida</taxon>
        <taxon>Rhabditina</taxon>
        <taxon>Rhabditomorpha</taxon>
        <taxon>Rhabditoidea</taxon>
        <taxon>Rhabditidae</taxon>
        <taxon>Peloderinae</taxon>
        <taxon>Caenorhabditis</taxon>
    </lineage>
</organism>